<feature type="binding site" evidence="9">
    <location>
        <position position="194"/>
    </location>
    <ligand>
        <name>Zn(2+)</name>
        <dbReference type="ChEBI" id="CHEBI:29105"/>
        <label>2</label>
    </ligand>
</feature>
<dbReference type="CDD" id="cd10747">
    <property type="entry name" value="DnaJ_C"/>
    <property type="match status" value="1"/>
</dbReference>
<evidence type="ECO:0000256" key="6">
    <source>
        <dbReference type="ARBA" id="ARBA00022833"/>
    </source>
</evidence>
<protein>
    <recommendedName>
        <fullName evidence="9">Chaperone protein DnaJ</fullName>
    </recommendedName>
</protein>
<evidence type="ECO:0000259" key="12">
    <source>
        <dbReference type="PROSITE" id="PS51188"/>
    </source>
</evidence>
<dbReference type="EMBL" id="CP091512">
    <property type="protein sequence ID" value="UOO91821.1"/>
    <property type="molecule type" value="Genomic_DNA"/>
</dbReference>
<dbReference type="Proteomes" id="UP000832034">
    <property type="component" value="Chromosome"/>
</dbReference>
<accession>A0ABY4E913</accession>
<keyword evidence="4 9" id="KW-0677">Repeat</keyword>
<evidence type="ECO:0000256" key="4">
    <source>
        <dbReference type="ARBA" id="ARBA00022737"/>
    </source>
</evidence>
<gene>
    <name evidence="9 13" type="primary">dnaJ</name>
    <name evidence="13" type="ORF">LVJ81_09280</name>
</gene>
<keyword evidence="13" id="KW-0560">Oxidoreductase</keyword>
<comment type="function">
    <text evidence="9">Participates actively in the response to hyperosmotic and heat shock by preventing the aggregation of stress-denatured proteins and by disaggregating proteins, also in an autonomous, DnaK-independent fashion. Unfolded proteins bind initially to DnaJ; upon interaction with the DnaJ-bound protein, DnaK hydrolyzes its bound ATP, resulting in the formation of a stable complex. GrpE releases ADP from DnaK; ATP binding to DnaK triggers the release of the substrate protein, thus completing the reaction cycle. Several rounds of ATP-dependent interactions between DnaJ, DnaK and GrpE are required for fully efficient folding. Also involved, together with DnaK and GrpE, in the DNA replication of plasmids through activation of initiation proteins.</text>
</comment>
<dbReference type="Pfam" id="PF00226">
    <property type="entry name" value="DnaJ"/>
    <property type="match status" value="1"/>
</dbReference>
<dbReference type="CDD" id="cd06257">
    <property type="entry name" value="DnaJ"/>
    <property type="match status" value="1"/>
</dbReference>
<feature type="binding site" evidence="9">
    <location>
        <position position="169"/>
    </location>
    <ligand>
        <name>Zn(2+)</name>
        <dbReference type="ChEBI" id="CHEBI:29105"/>
        <label>2</label>
    </ligand>
</feature>
<dbReference type="NCBIfam" id="NF008035">
    <property type="entry name" value="PRK10767.1"/>
    <property type="match status" value="1"/>
</dbReference>
<dbReference type="SMART" id="SM00271">
    <property type="entry name" value="DnaJ"/>
    <property type="match status" value="1"/>
</dbReference>
<dbReference type="Gene3D" id="2.60.260.20">
    <property type="entry name" value="Urease metallochaperone UreE, N-terminal domain"/>
    <property type="match status" value="2"/>
</dbReference>
<dbReference type="InterPro" id="IPR001305">
    <property type="entry name" value="HSP_DnaJ_Cys-rich_dom"/>
</dbReference>
<reference evidence="13" key="1">
    <citation type="submission" date="2021-12" db="EMBL/GenBank/DDBJ databases">
        <authorList>
            <person name="Veyrier F.J."/>
        </authorList>
    </citation>
    <scope>NUCLEOTIDE SEQUENCE</scope>
    <source>
        <strain evidence="13">SAG 1488-6</strain>
    </source>
</reference>
<feature type="binding site" evidence="9">
    <location>
        <position position="205"/>
    </location>
    <ligand>
        <name>Zn(2+)</name>
        <dbReference type="ChEBI" id="CHEBI:29105"/>
        <label>1</label>
    </ligand>
</feature>
<keyword evidence="2 9" id="KW-0235">DNA replication</keyword>
<comment type="cofactor">
    <cofactor evidence="9">
        <name>Zn(2+)</name>
        <dbReference type="ChEBI" id="CHEBI:29105"/>
    </cofactor>
    <text evidence="9">Binds 2 Zn(2+) ions per monomer.</text>
</comment>
<feature type="binding site" evidence="9">
    <location>
        <position position="191"/>
    </location>
    <ligand>
        <name>Zn(2+)</name>
        <dbReference type="ChEBI" id="CHEBI:29105"/>
        <label>2</label>
    </ligand>
</feature>
<dbReference type="SUPFAM" id="SSF49493">
    <property type="entry name" value="HSP40/DnaJ peptide-binding domain"/>
    <property type="match status" value="2"/>
</dbReference>
<dbReference type="SUPFAM" id="SSF57938">
    <property type="entry name" value="DnaJ/Hsp40 cysteine-rich domain"/>
    <property type="match status" value="1"/>
</dbReference>
<dbReference type="Gene3D" id="1.10.287.110">
    <property type="entry name" value="DnaJ domain"/>
    <property type="match status" value="1"/>
</dbReference>
<dbReference type="PANTHER" id="PTHR43096">
    <property type="entry name" value="DNAJ HOMOLOG 1, MITOCHONDRIAL-RELATED"/>
    <property type="match status" value="1"/>
</dbReference>
<keyword evidence="6 9" id="KW-0862">Zinc</keyword>
<keyword evidence="8 9" id="KW-0143">Chaperone</keyword>
<keyword evidence="14" id="KW-1185">Reference proteome</keyword>
<keyword evidence="3 9" id="KW-0479">Metal-binding</keyword>
<dbReference type="Gene3D" id="2.10.230.10">
    <property type="entry name" value="Heat shock protein DnaJ, cysteine-rich domain"/>
    <property type="match status" value="1"/>
</dbReference>
<comment type="domain">
    <text evidence="9">The J domain is necessary and sufficient to stimulate DnaK ATPase activity. Zinc center 1 plays an important role in the autonomous, DnaK-independent chaperone activity of DnaJ. Zinc center 2 is essential for interaction with DnaK and for DnaJ activity.</text>
</comment>
<feature type="zinc finger region" description="CR-type" evidence="10">
    <location>
        <begin position="139"/>
        <end position="217"/>
    </location>
</feature>
<evidence type="ECO:0000313" key="13">
    <source>
        <dbReference type="EMBL" id="UOO91821.1"/>
    </source>
</evidence>
<dbReference type="CDD" id="cd10719">
    <property type="entry name" value="DnaJ_zf"/>
    <property type="match status" value="1"/>
</dbReference>
<comment type="subcellular location">
    <subcellularLocation>
        <location evidence="9">Cytoplasm</location>
    </subcellularLocation>
</comment>
<keyword evidence="1 9" id="KW-0963">Cytoplasm</keyword>
<dbReference type="HAMAP" id="MF_01152">
    <property type="entry name" value="DnaJ"/>
    <property type="match status" value="1"/>
</dbReference>
<feature type="repeat" description="CXXCXGXG motif" evidence="9">
    <location>
        <begin position="205"/>
        <end position="212"/>
    </location>
</feature>
<evidence type="ECO:0000256" key="10">
    <source>
        <dbReference type="PROSITE-ProRule" id="PRU00546"/>
    </source>
</evidence>
<feature type="repeat" description="CXXCXGXG motif" evidence="9">
    <location>
        <begin position="191"/>
        <end position="198"/>
    </location>
</feature>
<evidence type="ECO:0000256" key="5">
    <source>
        <dbReference type="ARBA" id="ARBA00022771"/>
    </source>
</evidence>
<feature type="binding site" evidence="9">
    <location>
        <position position="155"/>
    </location>
    <ligand>
        <name>Zn(2+)</name>
        <dbReference type="ChEBI" id="CHEBI:29105"/>
        <label>1</label>
    </ligand>
</feature>
<dbReference type="NCBIfam" id="TIGR02349">
    <property type="entry name" value="DnaJ_bact"/>
    <property type="match status" value="1"/>
</dbReference>
<feature type="domain" description="CR-type" evidence="12">
    <location>
        <begin position="139"/>
        <end position="217"/>
    </location>
</feature>
<evidence type="ECO:0000313" key="14">
    <source>
        <dbReference type="Proteomes" id="UP000832034"/>
    </source>
</evidence>
<feature type="binding site" evidence="9">
    <location>
        <position position="172"/>
    </location>
    <ligand>
        <name>Zn(2+)</name>
        <dbReference type="ChEBI" id="CHEBI:29105"/>
        <label>2</label>
    </ligand>
</feature>
<name>A0ABY4E913_VITST</name>
<dbReference type="GO" id="GO:0016491">
    <property type="term" value="F:oxidoreductase activity"/>
    <property type="evidence" value="ECO:0007669"/>
    <property type="project" value="UniProtKB-KW"/>
</dbReference>
<evidence type="ECO:0000256" key="9">
    <source>
        <dbReference type="HAMAP-Rule" id="MF_01152"/>
    </source>
</evidence>
<evidence type="ECO:0000256" key="2">
    <source>
        <dbReference type="ARBA" id="ARBA00022705"/>
    </source>
</evidence>
<dbReference type="PROSITE" id="PS51188">
    <property type="entry name" value="ZF_CR"/>
    <property type="match status" value="1"/>
</dbReference>
<dbReference type="PANTHER" id="PTHR43096:SF48">
    <property type="entry name" value="CHAPERONE PROTEIN DNAJ"/>
    <property type="match status" value="1"/>
</dbReference>
<evidence type="ECO:0000259" key="11">
    <source>
        <dbReference type="PROSITE" id="PS50076"/>
    </source>
</evidence>
<comment type="similarity">
    <text evidence="9">Belongs to the DnaJ family.</text>
</comment>
<feature type="binding site" evidence="9">
    <location>
        <position position="152"/>
    </location>
    <ligand>
        <name>Zn(2+)</name>
        <dbReference type="ChEBI" id="CHEBI:29105"/>
        <label>1</label>
    </ligand>
</feature>
<organism evidence="13 14">
    <name type="scientific">Vitreoscilla stercoraria</name>
    <dbReference type="NCBI Taxonomy" id="61"/>
    <lineage>
        <taxon>Bacteria</taxon>
        <taxon>Pseudomonadati</taxon>
        <taxon>Pseudomonadota</taxon>
        <taxon>Betaproteobacteria</taxon>
        <taxon>Neisseriales</taxon>
        <taxon>Neisseriaceae</taxon>
        <taxon>Vitreoscilla</taxon>
    </lineage>
</organism>
<proteinExistence type="inferred from homology"/>
<dbReference type="SUPFAM" id="SSF46565">
    <property type="entry name" value="Chaperone J-domain"/>
    <property type="match status" value="1"/>
</dbReference>
<evidence type="ECO:0000256" key="1">
    <source>
        <dbReference type="ARBA" id="ARBA00022490"/>
    </source>
</evidence>
<feature type="repeat" description="CXXCXGXG motif" evidence="9">
    <location>
        <begin position="169"/>
        <end position="176"/>
    </location>
</feature>
<dbReference type="Pfam" id="PF01556">
    <property type="entry name" value="DnaJ_C"/>
    <property type="match status" value="1"/>
</dbReference>
<evidence type="ECO:0000256" key="7">
    <source>
        <dbReference type="ARBA" id="ARBA00023016"/>
    </source>
</evidence>
<sequence>MSQRDFYEVLGVSKSASDEEIKKSYRKLAMKYHPDRNPDNKEAEEKFKEIQKAYDILSTPDKKAAYDQYGHAGVDPNMGGGGFGGGFGGGGGFNGDFGDIFSQMFGGAGSGGGRSRQPDYSGADLRYDLRITLEEAAHGVKKQITFATHDECDVCHGTGAKAGSTPTTCHTCHGSGSVHIRQAIFQVQQTCPTCQGAGVEIKDPCIKCKGHGKVRTSRTLDVNIPAGVDTGSRIRLSGEGEAGTHGASSGDLYVFIEVAEHKIFERDGIDLHCEVPIGFTTAALGGEVEVPTIDGRVKLKIPPETQYGRKMRIKGKGIKSLRSSSVGDLYCHILVETPVNLTERQQELLEEFETISTGQERSQTPRQKSFMDKLRDLFD</sequence>
<evidence type="ECO:0000256" key="3">
    <source>
        <dbReference type="ARBA" id="ARBA00022723"/>
    </source>
</evidence>
<dbReference type="PRINTS" id="PR00625">
    <property type="entry name" value="JDOMAIN"/>
</dbReference>
<dbReference type="InterPro" id="IPR002939">
    <property type="entry name" value="DnaJ_C"/>
</dbReference>
<comment type="subunit">
    <text evidence="9">Homodimer.</text>
</comment>
<keyword evidence="7 9" id="KW-0346">Stress response</keyword>
<evidence type="ECO:0000256" key="8">
    <source>
        <dbReference type="ARBA" id="ARBA00023186"/>
    </source>
</evidence>
<dbReference type="InterPro" id="IPR036410">
    <property type="entry name" value="HSP_DnaJ_Cys-rich_dom_sf"/>
</dbReference>
<dbReference type="InterPro" id="IPR036869">
    <property type="entry name" value="J_dom_sf"/>
</dbReference>
<dbReference type="InterPro" id="IPR008971">
    <property type="entry name" value="HSP40/DnaJ_pept-bd"/>
</dbReference>
<feature type="binding site" evidence="9">
    <location>
        <position position="208"/>
    </location>
    <ligand>
        <name>Zn(2+)</name>
        <dbReference type="ChEBI" id="CHEBI:29105"/>
        <label>1</label>
    </ligand>
</feature>
<dbReference type="Pfam" id="PF00684">
    <property type="entry name" value="DnaJ_CXXCXGXG"/>
    <property type="match status" value="1"/>
</dbReference>
<feature type="repeat" description="CXXCXGXG motif" evidence="9">
    <location>
        <begin position="152"/>
        <end position="159"/>
    </location>
</feature>
<feature type="domain" description="J" evidence="11">
    <location>
        <begin position="5"/>
        <end position="70"/>
    </location>
</feature>
<reference evidence="13" key="2">
    <citation type="journal article" date="2022" name="Res Sq">
        <title>Evolution of multicellular longitudinally dividing oral cavity symbionts (Neisseriaceae).</title>
        <authorList>
            <person name="Nyongesa S."/>
            <person name="Weber P."/>
            <person name="Bernet E."/>
            <person name="Pullido F."/>
            <person name="Nieckarz M."/>
            <person name="Delaby M."/>
            <person name="Nieves C."/>
            <person name="Viehboeck T."/>
            <person name="Krause N."/>
            <person name="Rivera-Millot A."/>
            <person name="Nakamura A."/>
            <person name="Vischer N."/>
            <person name="VanNieuwenhze M."/>
            <person name="Brun Y."/>
            <person name="Cava F."/>
            <person name="Bulgheresi S."/>
            <person name="Veyrier F."/>
        </authorList>
    </citation>
    <scope>NUCLEOTIDE SEQUENCE</scope>
    <source>
        <strain evidence="13">SAG 1488-6</strain>
    </source>
</reference>
<dbReference type="InterPro" id="IPR001623">
    <property type="entry name" value="DnaJ_domain"/>
</dbReference>
<dbReference type="RefSeq" id="WP_026353404.1">
    <property type="nucleotide sequence ID" value="NZ_CP091512.1"/>
</dbReference>
<keyword evidence="5 9" id="KW-0863">Zinc-finger</keyword>
<dbReference type="InterPro" id="IPR012724">
    <property type="entry name" value="DnaJ"/>
</dbReference>
<dbReference type="PROSITE" id="PS50076">
    <property type="entry name" value="DNAJ_2"/>
    <property type="match status" value="1"/>
</dbReference>